<organism evidence="1 2">
    <name type="scientific">Clostridium algidicarnis DSM 15099</name>
    <dbReference type="NCBI Taxonomy" id="1121295"/>
    <lineage>
        <taxon>Bacteria</taxon>
        <taxon>Bacillati</taxon>
        <taxon>Bacillota</taxon>
        <taxon>Clostridia</taxon>
        <taxon>Eubacteriales</taxon>
        <taxon>Clostridiaceae</taxon>
        <taxon>Clostridium</taxon>
    </lineage>
</organism>
<evidence type="ECO:0000313" key="2">
    <source>
        <dbReference type="Proteomes" id="UP000239863"/>
    </source>
</evidence>
<accession>A0A2S6FW71</accession>
<sequence>MECNEVYVIELPTDVLEQMDACSCACGYLIGQGGGA</sequence>
<name>A0A2S6FW71_9CLOT</name>
<reference evidence="1 2" key="1">
    <citation type="submission" date="2018-02" db="EMBL/GenBank/DDBJ databases">
        <title>Genomic Encyclopedia of Archaeal and Bacterial Type Strains, Phase II (KMG-II): from individual species to whole genera.</title>
        <authorList>
            <person name="Goeker M."/>
        </authorList>
    </citation>
    <scope>NUCLEOTIDE SEQUENCE [LARGE SCALE GENOMIC DNA]</scope>
    <source>
        <strain evidence="1 2">DSM 15099</strain>
    </source>
</reference>
<evidence type="ECO:0000313" key="1">
    <source>
        <dbReference type="EMBL" id="PPK47825.1"/>
    </source>
</evidence>
<dbReference type="Proteomes" id="UP000239863">
    <property type="component" value="Unassembled WGS sequence"/>
</dbReference>
<dbReference type="AlphaFoldDB" id="A0A2S6FW71"/>
<protein>
    <submittedName>
        <fullName evidence="1">Uncharacterized protein</fullName>
    </submittedName>
</protein>
<proteinExistence type="predicted"/>
<gene>
    <name evidence="1" type="ORF">BD821_11346</name>
</gene>
<dbReference type="EMBL" id="PTIS01000013">
    <property type="protein sequence ID" value="PPK47825.1"/>
    <property type="molecule type" value="Genomic_DNA"/>
</dbReference>
<comment type="caution">
    <text evidence="1">The sequence shown here is derived from an EMBL/GenBank/DDBJ whole genome shotgun (WGS) entry which is preliminary data.</text>
</comment>